<organism evidence="1 2">
    <name type="scientific">Paenibacillus mesotrionivorans</name>
    <dbReference type="NCBI Taxonomy" id="3160968"/>
    <lineage>
        <taxon>Bacteria</taxon>
        <taxon>Bacillati</taxon>
        <taxon>Bacillota</taxon>
        <taxon>Bacilli</taxon>
        <taxon>Bacillales</taxon>
        <taxon>Paenibacillaceae</taxon>
        <taxon>Paenibacillus</taxon>
    </lineage>
</organism>
<accession>A0ACC7P4Q9</accession>
<name>A0ACC7P4Q9_9BACL</name>
<dbReference type="EMBL" id="JBJURJ010000017">
    <property type="protein sequence ID" value="MFM9331270.1"/>
    <property type="molecule type" value="Genomic_DNA"/>
</dbReference>
<reference evidence="1" key="1">
    <citation type="submission" date="2024-12" db="EMBL/GenBank/DDBJ databases">
        <authorList>
            <person name="Wu N."/>
        </authorList>
    </citation>
    <scope>NUCLEOTIDE SEQUENCE</scope>
    <source>
        <strain evidence="1">P15</strain>
    </source>
</reference>
<evidence type="ECO:0000313" key="2">
    <source>
        <dbReference type="Proteomes" id="UP001631969"/>
    </source>
</evidence>
<evidence type="ECO:0000313" key="1">
    <source>
        <dbReference type="EMBL" id="MFM9331270.1"/>
    </source>
</evidence>
<sequence>MFQAGEFVIYGNSGVCEVKEVGIPGFSAGENPRSYYTLSPLHSTETIYTPVDTKVLMRTVISSADAQHLLEHFPELQEEDYSACNTKWLANAYESSLQDYTCETLMKLIKSICMRNCEVILSKRKLNETDLKYLKRAEDLLYNEFSVALGLTVDDVKQIIEEALDELMAQKANS</sequence>
<protein>
    <submittedName>
        <fullName evidence="1">CarD family transcriptional regulator</fullName>
    </submittedName>
</protein>
<gene>
    <name evidence="1" type="ORF">ACI1P1_23530</name>
</gene>
<comment type="caution">
    <text evidence="1">The sequence shown here is derived from an EMBL/GenBank/DDBJ whole genome shotgun (WGS) entry which is preliminary data.</text>
</comment>
<proteinExistence type="predicted"/>
<dbReference type="Proteomes" id="UP001631969">
    <property type="component" value="Unassembled WGS sequence"/>
</dbReference>
<keyword evidence="2" id="KW-1185">Reference proteome</keyword>